<dbReference type="Pfam" id="PF01554">
    <property type="entry name" value="MatE"/>
    <property type="match status" value="2"/>
</dbReference>
<feature type="transmembrane region" description="Helical" evidence="8">
    <location>
        <begin position="347"/>
        <end position="372"/>
    </location>
</feature>
<accession>W4QW62</accession>
<dbReference type="Proteomes" id="UP000018896">
    <property type="component" value="Unassembled WGS sequence"/>
</dbReference>
<dbReference type="GO" id="GO:0005886">
    <property type="term" value="C:plasma membrane"/>
    <property type="evidence" value="ECO:0007669"/>
    <property type="project" value="UniProtKB-SubCell"/>
</dbReference>
<dbReference type="NCBIfam" id="TIGR00797">
    <property type="entry name" value="matE"/>
    <property type="match status" value="1"/>
</dbReference>
<evidence type="ECO:0000256" key="4">
    <source>
        <dbReference type="ARBA" id="ARBA00022475"/>
    </source>
</evidence>
<feature type="transmembrane region" description="Helical" evidence="8">
    <location>
        <begin position="9"/>
        <end position="28"/>
    </location>
</feature>
<feature type="transmembrane region" description="Helical" evidence="8">
    <location>
        <begin position="53"/>
        <end position="76"/>
    </location>
</feature>
<keyword evidence="7 8" id="KW-0472">Membrane</keyword>
<proteinExistence type="inferred from homology"/>
<dbReference type="PANTHER" id="PTHR42925">
    <property type="entry name" value="MULTIDRUG AND TOXIN EFFLUX PROTEIN MATE FAMILY"/>
    <property type="match status" value="1"/>
</dbReference>
<dbReference type="InterPro" id="IPR047135">
    <property type="entry name" value="YsiQ"/>
</dbReference>
<reference evidence="9 10" key="1">
    <citation type="journal article" date="2014" name="Genome Announc.">
        <title>Draft Genome Sequences of Three Alkaliphilic Bacillus Strains, Bacillus wakoensis JCM 9140T, Bacillus akibai JCM 9157T, and Bacillus hemicellulosilyticus JCM 9152T.</title>
        <authorList>
            <person name="Yuki M."/>
            <person name="Oshima K."/>
            <person name="Suda W."/>
            <person name="Oshida Y."/>
            <person name="Kitamura K."/>
            <person name="Iida T."/>
            <person name="Hattori M."/>
            <person name="Ohkuma M."/>
        </authorList>
    </citation>
    <scope>NUCLEOTIDE SEQUENCE [LARGE SCALE GENOMIC DNA]</scope>
    <source>
        <strain evidence="9 10">JCM 9157</strain>
    </source>
</reference>
<dbReference type="AlphaFoldDB" id="W4QW62"/>
<dbReference type="InterPro" id="IPR002528">
    <property type="entry name" value="MATE_fam"/>
</dbReference>
<evidence type="ECO:0000256" key="3">
    <source>
        <dbReference type="ARBA" id="ARBA00022448"/>
    </source>
</evidence>
<keyword evidence="4" id="KW-1003">Cell membrane</keyword>
<feature type="transmembrane region" description="Helical" evidence="8">
    <location>
        <begin position="233"/>
        <end position="253"/>
    </location>
</feature>
<evidence type="ECO:0000256" key="6">
    <source>
        <dbReference type="ARBA" id="ARBA00022989"/>
    </source>
</evidence>
<gene>
    <name evidence="9" type="ORF">JCM9157_3552</name>
</gene>
<sequence length="456" mass="51136">MDKKDVKKLSLFAITWPIFIETFLHMTLRTADTFMLSKVSDDAVAAVGVSNQIVMFLFFLFQVGATGAAVVVAQYLGAKKYNEIRSLAWNAITFNFLFGLVISIIMICFSGFFLSFFQLEKELFDQARIFLVIVGGGLVLQALMLTLSSIIQAHGYTRDTMFVTVGMNIINIIGNYVLIFGVFGFPQLGVTGVAISTVVSQFLGLIVNFMILFKRVDIQLKFKDMIDWQKDRFYKILGVGIPTAIGQLSYSMSQIVTTGFIVVLGPELLTTRIYTLNILFFIIIFSLSLGRGTQIIVGHLIGAGEFDKAYKEGMRNLKLSMLLALGAATLIALFREQLMGIFTDNPLIVYTGATLLIMGLLLEPGRCFNIVLGQAIQAAGDARFVMMCSFIIIWGFSVPMYYLLGIHWGFGLFGIWIAFIADEWLRGLVLYRRWRSRVWEKKVLVKHEKKKIEVTG</sequence>
<evidence type="ECO:0000256" key="8">
    <source>
        <dbReference type="SAM" id="Phobius"/>
    </source>
</evidence>
<dbReference type="PANTHER" id="PTHR42925:SF1">
    <property type="entry name" value="VIRULENCE FACTOR MVIN"/>
    <property type="match status" value="1"/>
</dbReference>
<dbReference type="PIRSF" id="PIRSF006603">
    <property type="entry name" value="DinF"/>
    <property type="match status" value="1"/>
</dbReference>
<dbReference type="STRING" id="1236973.JCM9157_3552"/>
<name>W4QW62_HALA3</name>
<keyword evidence="6 8" id="KW-1133">Transmembrane helix</keyword>
<keyword evidence="10" id="KW-1185">Reference proteome</keyword>
<evidence type="ECO:0000256" key="5">
    <source>
        <dbReference type="ARBA" id="ARBA00022692"/>
    </source>
</evidence>
<comment type="subcellular location">
    <subcellularLocation>
        <location evidence="1">Cell membrane</location>
        <topology evidence="1">Multi-pass membrane protein</topology>
    </subcellularLocation>
</comment>
<feature type="transmembrane region" description="Helical" evidence="8">
    <location>
        <begin position="162"/>
        <end position="185"/>
    </location>
</feature>
<dbReference type="eggNOG" id="COG0534">
    <property type="taxonomic scope" value="Bacteria"/>
</dbReference>
<dbReference type="InterPro" id="IPR048279">
    <property type="entry name" value="MdtK-like"/>
</dbReference>
<feature type="transmembrane region" description="Helical" evidence="8">
    <location>
        <begin position="88"/>
        <end position="117"/>
    </location>
</feature>
<dbReference type="GO" id="GO:0015297">
    <property type="term" value="F:antiporter activity"/>
    <property type="evidence" value="ECO:0007669"/>
    <property type="project" value="InterPro"/>
</dbReference>
<keyword evidence="3" id="KW-0813">Transport</keyword>
<feature type="transmembrane region" description="Helical" evidence="8">
    <location>
        <begin position="273"/>
        <end position="290"/>
    </location>
</feature>
<dbReference type="GO" id="GO:0042910">
    <property type="term" value="F:xenobiotic transmembrane transporter activity"/>
    <property type="evidence" value="ECO:0007669"/>
    <property type="project" value="InterPro"/>
</dbReference>
<feature type="transmembrane region" description="Helical" evidence="8">
    <location>
        <begin position="410"/>
        <end position="431"/>
    </location>
</feature>
<dbReference type="CDD" id="cd13134">
    <property type="entry name" value="MATE_like_8"/>
    <property type="match status" value="1"/>
</dbReference>
<evidence type="ECO:0000256" key="1">
    <source>
        <dbReference type="ARBA" id="ARBA00004651"/>
    </source>
</evidence>
<dbReference type="RefSeq" id="WP_035666315.1">
    <property type="nucleotide sequence ID" value="NZ_BAUV01000033.1"/>
</dbReference>
<feature type="transmembrane region" description="Helical" evidence="8">
    <location>
        <begin position="384"/>
        <end position="404"/>
    </location>
</feature>
<dbReference type="OrthoDB" id="9806302at2"/>
<feature type="transmembrane region" description="Helical" evidence="8">
    <location>
        <begin position="191"/>
        <end position="213"/>
    </location>
</feature>
<evidence type="ECO:0000256" key="2">
    <source>
        <dbReference type="ARBA" id="ARBA00010199"/>
    </source>
</evidence>
<evidence type="ECO:0000313" key="9">
    <source>
        <dbReference type="EMBL" id="GAE36375.1"/>
    </source>
</evidence>
<comment type="similarity">
    <text evidence="2">Belongs to the multi antimicrobial extrusion (MATE) (TC 2.A.66.1) family.</text>
</comment>
<keyword evidence="5 8" id="KW-0812">Transmembrane</keyword>
<dbReference type="EMBL" id="BAUV01000033">
    <property type="protein sequence ID" value="GAE36375.1"/>
    <property type="molecule type" value="Genomic_DNA"/>
</dbReference>
<evidence type="ECO:0000256" key="7">
    <source>
        <dbReference type="ARBA" id="ARBA00023136"/>
    </source>
</evidence>
<comment type="caution">
    <text evidence="9">The sequence shown here is derived from an EMBL/GenBank/DDBJ whole genome shotgun (WGS) entry which is preliminary data.</text>
</comment>
<organism evidence="9 10">
    <name type="scientific">Halalkalibacter akibai (strain ATCC 43226 / DSM 21942 / CIP 109018 / JCM 9157 / 1139)</name>
    <name type="common">Bacillus akibai</name>
    <dbReference type="NCBI Taxonomy" id="1236973"/>
    <lineage>
        <taxon>Bacteria</taxon>
        <taxon>Bacillati</taxon>
        <taxon>Bacillota</taxon>
        <taxon>Bacilli</taxon>
        <taxon>Bacillales</taxon>
        <taxon>Bacillaceae</taxon>
        <taxon>Halalkalibacter</taxon>
    </lineage>
</organism>
<feature type="transmembrane region" description="Helical" evidence="8">
    <location>
        <begin position="129"/>
        <end position="150"/>
    </location>
</feature>
<protein>
    <submittedName>
        <fullName evidence="9">Multi antimicrobial extrusion protein</fullName>
    </submittedName>
</protein>
<feature type="transmembrane region" description="Helical" evidence="8">
    <location>
        <begin position="317"/>
        <end position="335"/>
    </location>
</feature>
<evidence type="ECO:0000313" key="10">
    <source>
        <dbReference type="Proteomes" id="UP000018896"/>
    </source>
</evidence>